<dbReference type="Pfam" id="PF01757">
    <property type="entry name" value="Acyl_transf_3"/>
    <property type="match status" value="1"/>
</dbReference>
<evidence type="ECO:0000259" key="3">
    <source>
        <dbReference type="Pfam" id="PF01757"/>
    </source>
</evidence>
<feature type="transmembrane region" description="Helical" evidence="2">
    <location>
        <begin position="321"/>
        <end position="339"/>
    </location>
</feature>
<dbReference type="RefSeq" id="WP_136530139.1">
    <property type="nucleotide sequence ID" value="NZ_STGX01000009.1"/>
</dbReference>
<keyword evidence="2" id="KW-0472">Membrane</keyword>
<dbReference type="OrthoDB" id="3404679at2"/>
<feature type="transmembrane region" description="Helical" evidence="2">
    <location>
        <begin position="280"/>
        <end position="301"/>
    </location>
</feature>
<feature type="transmembrane region" description="Helical" evidence="2">
    <location>
        <begin position="255"/>
        <end position="274"/>
    </location>
</feature>
<keyword evidence="5" id="KW-0012">Acyltransferase</keyword>
<proteinExistence type="predicted"/>
<reference evidence="5 6" key="1">
    <citation type="journal article" date="2018" name="Int. J. Syst. Evol. Microbiol.">
        <title>Glycomyces paridis sp. nov., isolated from the medicinal plant Paris polyphylla.</title>
        <authorList>
            <person name="Fang X.M."/>
            <person name="Bai J.L."/>
            <person name="Su J."/>
            <person name="Zhao L.L."/>
            <person name="Liu H.Y."/>
            <person name="Ma B.P."/>
            <person name="Zhang Y.Q."/>
            <person name="Yu L.Y."/>
        </authorList>
    </citation>
    <scope>NUCLEOTIDE SEQUENCE [LARGE SCALE GENOMIC DNA]</scope>
    <source>
        <strain evidence="5 6">CPCC 204357</strain>
    </source>
</reference>
<feature type="compositionally biased region" description="Pro residues" evidence="1">
    <location>
        <begin position="15"/>
        <end position="25"/>
    </location>
</feature>
<evidence type="ECO:0000313" key="6">
    <source>
        <dbReference type="Proteomes" id="UP000305792"/>
    </source>
</evidence>
<dbReference type="GO" id="GO:0009103">
    <property type="term" value="P:lipopolysaccharide biosynthetic process"/>
    <property type="evidence" value="ECO:0007669"/>
    <property type="project" value="TreeGrafter"/>
</dbReference>
<feature type="transmembrane region" description="Helical" evidence="2">
    <location>
        <begin position="194"/>
        <end position="213"/>
    </location>
</feature>
<name>A0A4V6T6C0_9ACTN</name>
<evidence type="ECO:0000256" key="1">
    <source>
        <dbReference type="SAM" id="MobiDB-lite"/>
    </source>
</evidence>
<evidence type="ECO:0000313" key="5">
    <source>
        <dbReference type="EMBL" id="THV27906.1"/>
    </source>
</evidence>
<feature type="region of interest" description="Disordered" evidence="1">
    <location>
        <begin position="1"/>
        <end position="26"/>
    </location>
</feature>
<dbReference type="PANTHER" id="PTHR23028:SF53">
    <property type="entry name" value="ACYL_TRANSF_3 DOMAIN-CONTAINING PROTEIN"/>
    <property type="match status" value="1"/>
</dbReference>
<feature type="transmembrane region" description="Helical" evidence="2">
    <location>
        <begin position="345"/>
        <end position="364"/>
    </location>
</feature>
<dbReference type="GO" id="GO:0016020">
    <property type="term" value="C:membrane"/>
    <property type="evidence" value="ECO:0007669"/>
    <property type="project" value="TreeGrafter"/>
</dbReference>
<keyword evidence="2" id="KW-0812">Transmembrane</keyword>
<evidence type="ECO:0000259" key="4">
    <source>
        <dbReference type="Pfam" id="PF19040"/>
    </source>
</evidence>
<feature type="transmembrane region" description="Helical" evidence="2">
    <location>
        <begin position="56"/>
        <end position="74"/>
    </location>
</feature>
<dbReference type="EMBL" id="STGX01000009">
    <property type="protein sequence ID" value="THV27906.1"/>
    <property type="molecule type" value="Genomic_DNA"/>
</dbReference>
<feature type="transmembrane region" description="Helical" evidence="2">
    <location>
        <begin position="165"/>
        <end position="182"/>
    </location>
</feature>
<dbReference type="PANTHER" id="PTHR23028">
    <property type="entry name" value="ACETYLTRANSFERASE"/>
    <property type="match status" value="1"/>
</dbReference>
<feature type="domain" description="SGNH" evidence="4">
    <location>
        <begin position="472"/>
        <end position="685"/>
    </location>
</feature>
<dbReference type="InterPro" id="IPR043968">
    <property type="entry name" value="SGNH"/>
</dbReference>
<feature type="transmembrane region" description="Helical" evidence="2">
    <location>
        <begin position="95"/>
        <end position="114"/>
    </location>
</feature>
<dbReference type="GO" id="GO:0016747">
    <property type="term" value="F:acyltransferase activity, transferring groups other than amino-acyl groups"/>
    <property type="evidence" value="ECO:0007669"/>
    <property type="project" value="InterPro"/>
</dbReference>
<evidence type="ECO:0000256" key="2">
    <source>
        <dbReference type="SAM" id="Phobius"/>
    </source>
</evidence>
<keyword evidence="6" id="KW-1185">Reference proteome</keyword>
<gene>
    <name evidence="5" type="ORF">E9998_13005</name>
</gene>
<feature type="transmembrane region" description="Helical" evidence="2">
    <location>
        <begin position="225"/>
        <end position="243"/>
    </location>
</feature>
<dbReference type="Proteomes" id="UP000305792">
    <property type="component" value="Unassembled WGS sequence"/>
</dbReference>
<dbReference type="InterPro" id="IPR002656">
    <property type="entry name" value="Acyl_transf_3_dom"/>
</dbReference>
<protein>
    <submittedName>
        <fullName evidence="5">Acyltransferase</fullName>
    </submittedName>
</protein>
<dbReference type="Pfam" id="PF19040">
    <property type="entry name" value="SGNH"/>
    <property type="match status" value="1"/>
</dbReference>
<keyword evidence="2" id="KW-1133">Transmembrane helix</keyword>
<dbReference type="InterPro" id="IPR050879">
    <property type="entry name" value="Acyltransferase_3"/>
</dbReference>
<feature type="domain" description="Acyltransferase 3" evidence="3">
    <location>
        <begin position="31"/>
        <end position="365"/>
    </location>
</feature>
<dbReference type="AlphaFoldDB" id="A0A4V6T6C0"/>
<feature type="transmembrane region" description="Helical" evidence="2">
    <location>
        <begin position="385"/>
        <end position="409"/>
    </location>
</feature>
<sequence>MSATATPADPGRPVTAPPAPQPAARPPRLREIDGLRGLAIAVIAVYHIWFDRVSGGVDIFLLMSGFFITAGFLRSADAGRGLGLAAYAARIVRRIFPPALIVAAATVLMTYLWLPAATWNQQIDDVTAAALYTGNWHLAANSVDYLSSNNGASIVQHYWSLGVQTQFYVLWPLLIAAVLWAARRTGRGHAGPIAAALLTVFAASFAFALWETAHNQAYAYFDTRARLWQFAAGGLLALALRPASRAWTARITGPAPAILGWSGVAVLVFAGSVLRSTDFPGWAALAPVAGACAVILAATAAPGTGAGRLLNPRPLQHLGTLSYTLYLWHWPILVCYLTATGRDTATLPAGLAILTGATALAALTHWAVEQRLPATGLGQKTLRGAYALGAACLALALASCLALAGLIAYERDALAEAVENESLYPGALALGEGLTVAEADFAPSTLDAAEDRDPELSDRCNQSMTGTEPIRCDFADGHLAEPGDAAGATATVVLYGGSKIWQWLPAVLDTAAERGWHVVAYTKNACTVETGQERRAGERYASCAAWNDAVVAEIGDLAPDLVLTYGSRVGYEARETFPDYDERYEQLLATGAAVVALRDTPSPRFDIPMCVDLHGQDAGECTVDRYDYFEANAFAEHRVPEGVHKADLTDYICAAATCPPVVGNVLVYRDDAHLTNTYARTLAPYLGRELVAALHDPGHAG</sequence>
<keyword evidence="5" id="KW-0808">Transferase</keyword>
<organism evidence="5 6">
    <name type="scientific">Glycomyces paridis</name>
    <dbReference type="NCBI Taxonomy" id="2126555"/>
    <lineage>
        <taxon>Bacteria</taxon>
        <taxon>Bacillati</taxon>
        <taxon>Actinomycetota</taxon>
        <taxon>Actinomycetes</taxon>
        <taxon>Glycomycetales</taxon>
        <taxon>Glycomycetaceae</taxon>
        <taxon>Glycomyces</taxon>
    </lineage>
</organism>
<comment type="caution">
    <text evidence="5">The sequence shown here is derived from an EMBL/GenBank/DDBJ whole genome shotgun (WGS) entry which is preliminary data.</text>
</comment>
<accession>A0A4V6T6C0</accession>